<dbReference type="InterPro" id="IPR049278">
    <property type="entry name" value="MS_channel_C"/>
</dbReference>
<dbReference type="SUPFAM" id="SSF50182">
    <property type="entry name" value="Sm-like ribonucleoproteins"/>
    <property type="match status" value="1"/>
</dbReference>
<organism evidence="10 11">
    <name type="scientific">Chitinilyticum piscinae</name>
    <dbReference type="NCBI Taxonomy" id="2866724"/>
    <lineage>
        <taxon>Bacteria</taxon>
        <taxon>Pseudomonadati</taxon>
        <taxon>Pseudomonadota</taxon>
        <taxon>Betaproteobacteria</taxon>
        <taxon>Neisseriales</taxon>
        <taxon>Chitinibacteraceae</taxon>
        <taxon>Chitinilyticum</taxon>
    </lineage>
</organism>
<dbReference type="AlphaFoldDB" id="A0A8J7FIP8"/>
<feature type="transmembrane region" description="Helical" evidence="7">
    <location>
        <begin position="100"/>
        <end position="123"/>
    </location>
</feature>
<dbReference type="RefSeq" id="WP_194116547.1">
    <property type="nucleotide sequence ID" value="NZ_JADFUA010000006.1"/>
</dbReference>
<dbReference type="InterPro" id="IPR006685">
    <property type="entry name" value="MscS_channel_2nd"/>
</dbReference>
<evidence type="ECO:0000256" key="3">
    <source>
        <dbReference type="ARBA" id="ARBA00022475"/>
    </source>
</evidence>
<keyword evidence="4 7" id="KW-0812">Transmembrane</keyword>
<dbReference type="EMBL" id="JADFUA010000006">
    <property type="protein sequence ID" value="MBE9610030.1"/>
    <property type="molecule type" value="Genomic_DNA"/>
</dbReference>
<comment type="caution">
    <text evidence="10">The sequence shown here is derived from an EMBL/GenBank/DDBJ whole genome shotgun (WGS) entry which is preliminary data.</text>
</comment>
<comment type="subcellular location">
    <subcellularLocation>
        <location evidence="1">Cell membrane</location>
        <topology evidence="1">Multi-pass membrane protein</topology>
    </subcellularLocation>
</comment>
<evidence type="ECO:0000256" key="1">
    <source>
        <dbReference type="ARBA" id="ARBA00004651"/>
    </source>
</evidence>
<sequence>MIEKHNLVIELIADVQRVGIHSATFWWQLAVVAVALVVAGLISRQVRRKVAAQADTASSALRIGREGLTRIWFPLNAFLLVKIGHLALQQSMAGPYKLLSLAALLLMAMANIRVLVYVLRHVFNNARWVQNWERRIALGVWVLYALHIIGVLPEITEYLDSLAFNVGKTHISLLTIIYGLFSVAMTMLVAMWIGREAERRLMKSETLDMNVRVVMVKVIQSALVVLAVIVALPLVGIDLTVLSVFGGAIGIGLGFGLQKIASNYVSGFIILLDRSIKLGDMIQVDNRTGIIRGLTSRYVVLRSADGTEALIPNETLVTSTVVNQSYTDRSIWVGLPVQVAYGTDLELATRLLAEIARAHPRVCDTPEPGGFVAAFADSGINLTLGFFLRDPENGQLGLKHELNMAIWKAFQQHGIEIPYPRRDVYVHQAGDARQAETF</sequence>
<dbReference type="Gene3D" id="1.10.287.1260">
    <property type="match status" value="1"/>
</dbReference>
<dbReference type="InterPro" id="IPR052702">
    <property type="entry name" value="MscS-like_channel"/>
</dbReference>
<dbReference type="InterPro" id="IPR023408">
    <property type="entry name" value="MscS_beta-dom_sf"/>
</dbReference>
<evidence type="ECO:0000313" key="10">
    <source>
        <dbReference type="EMBL" id="MBE9610030.1"/>
    </source>
</evidence>
<comment type="similarity">
    <text evidence="2">Belongs to the MscS (TC 1.A.23) family.</text>
</comment>
<evidence type="ECO:0000259" key="8">
    <source>
        <dbReference type="Pfam" id="PF00924"/>
    </source>
</evidence>
<dbReference type="Pfam" id="PF21082">
    <property type="entry name" value="MS_channel_3rd"/>
    <property type="match status" value="1"/>
</dbReference>
<dbReference type="PANTHER" id="PTHR30347">
    <property type="entry name" value="POTASSIUM CHANNEL RELATED"/>
    <property type="match status" value="1"/>
</dbReference>
<keyword evidence="11" id="KW-1185">Reference proteome</keyword>
<gene>
    <name evidence="10" type="ORF">INR99_11820</name>
</gene>
<protein>
    <submittedName>
        <fullName evidence="10">Mechanosensitive ion channel</fullName>
    </submittedName>
</protein>
<dbReference type="SUPFAM" id="SSF82861">
    <property type="entry name" value="Mechanosensitive channel protein MscS (YggB), transmembrane region"/>
    <property type="match status" value="1"/>
</dbReference>
<evidence type="ECO:0000256" key="5">
    <source>
        <dbReference type="ARBA" id="ARBA00022989"/>
    </source>
</evidence>
<feature type="domain" description="Mechanosensitive ion channel MscS C-terminal" evidence="9">
    <location>
        <begin position="334"/>
        <end position="417"/>
    </location>
</feature>
<accession>A0A8J7FIP8</accession>
<dbReference type="InterPro" id="IPR011066">
    <property type="entry name" value="MscS_channel_C_sf"/>
</dbReference>
<dbReference type="Proteomes" id="UP000604481">
    <property type="component" value="Unassembled WGS sequence"/>
</dbReference>
<feature type="transmembrane region" description="Helical" evidence="7">
    <location>
        <begin position="71"/>
        <end position="88"/>
    </location>
</feature>
<dbReference type="GO" id="GO:0005886">
    <property type="term" value="C:plasma membrane"/>
    <property type="evidence" value="ECO:0007669"/>
    <property type="project" value="UniProtKB-SubCell"/>
</dbReference>
<feature type="transmembrane region" description="Helical" evidence="7">
    <location>
        <begin position="214"/>
        <end position="233"/>
    </location>
</feature>
<dbReference type="InterPro" id="IPR010920">
    <property type="entry name" value="LSM_dom_sf"/>
</dbReference>
<dbReference type="Gene3D" id="2.30.30.60">
    <property type="match status" value="1"/>
</dbReference>
<name>A0A8J7FIP8_9NEIS</name>
<dbReference type="InterPro" id="IPR011014">
    <property type="entry name" value="MscS_channel_TM-2"/>
</dbReference>
<evidence type="ECO:0000256" key="6">
    <source>
        <dbReference type="ARBA" id="ARBA00023136"/>
    </source>
</evidence>
<evidence type="ECO:0000259" key="9">
    <source>
        <dbReference type="Pfam" id="PF21082"/>
    </source>
</evidence>
<feature type="transmembrane region" description="Helical" evidence="7">
    <location>
        <begin position="135"/>
        <end position="153"/>
    </location>
</feature>
<keyword evidence="6 7" id="KW-0472">Membrane</keyword>
<keyword evidence="5 7" id="KW-1133">Transmembrane helix</keyword>
<dbReference type="PANTHER" id="PTHR30347:SF1">
    <property type="entry name" value="MECHANOSENSITIVE CHANNEL MSCK"/>
    <property type="match status" value="1"/>
</dbReference>
<proteinExistence type="inferred from homology"/>
<evidence type="ECO:0000256" key="4">
    <source>
        <dbReference type="ARBA" id="ARBA00022692"/>
    </source>
</evidence>
<keyword evidence="3" id="KW-1003">Cell membrane</keyword>
<dbReference type="GO" id="GO:0008381">
    <property type="term" value="F:mechanosensitive monoatomic ion channel activity"/>
    <property type="evidence" value="ECO:0007669"/>
    <property type="project" value="UniProtKB-ARBA"/>
</dbReference>
<feature type="transmembrane region" description="Helical" evidence="7">
    <location>
        <begin position="173"/>
        <end position="193"/>
    </location>
</feature>
<feature type="domain" description="Mechanosensitive ion channel MscS" evidence="8">
    <location>
        <begin position="260"/>
        <end position="325"/>
    </location>
</feature>
<dbReference type="Pfam" id="PF00924">
    <property type="entry name" value="MS_channel_2nd"/>
    <property type="match status" value="1"/>
</dbReference>
<evidence type="ECO:0000256" key="7">
    <source>
        <dbReference type="SAM" id="Phobius"/>
    </source>
</evidence>
<evidence type="ECO:0000313" key="11">
    <source>
        <dbReference type="Proteomes" id="UP000604481"/>
    </source>
</evidence>
<evidence type="ECO:0000256" key="2">
    <source>
        <dbReference type="ARBA" id="ARBA00008017"/>
    </source>
</evidence>
<dbReference type="SUPFAM" id="SSF82689">
    <property type="entry name" value="Mechanosensitive channel protein MscS (YggB), C-terminal domain"/>
    <property type="match status" value="1"/>
</dbReference>
<reference evidence="10 11" key="1">
    <citation type="submission" date="2020-10" db="EMBL/GenBank/DDBJ databases">
        <title>The genome sequence of Chitinilyticum litopenaei 4Y14.</title>
        <authorList>
            <person name="Liu Y."/>
        </authorList>
    </citation>
    <scope>NUCLEOTIDE SEQUENCE [LARGE SCALE GENOMIC DNA]</scope>
    <source>
        <strain evidence="10 11">4Y14</strain>
    </source>
</reference>
<dbReference type="Gene3D" id="3.30.70.100">
    <property type="match status" value="1"/>
</dbReference>
<feature type="transmembrane region" description="Helical" evidence="7">
    <location>
        <begin position="25"/>
        <end position="43"/>
    </location>
</feature>